<dbReference type="Pfam" id="PF09685">
    <property type="entry name" value="MamF_MmsF"/>
    <property type="match status" value="1"/>
</dbReference>
<accession>A0A0A0B6C0</accession>
<feature type="transmembrane region" description="Helical" evidence="5">
    <location>
        <begin position="65"/>
        <end position="85"/>
    </location>
</feature>
<comment type="caution">
    <text evidence="6">The sequence shown here is derived from an EMBL/GenBank/DDBJ whole genome shotgun (WGS) entry which is preliminary data.</text>
</comment>
<feature type="transmembrane region" description="Helical" evidence="5">
    <location>
        <begin position="22"/>
        <end position="44"/>
    </location>
</feature>
<evidence type="ECO:0000256" key="4">
    <source>
        <dbReference type="ARBA" id="ARBA00023136"/>
    </source>
</evidence>
<evidence type="ECO:0000256" key="5">
    <source>
        <dbReference type="SAM" id="Phobius"/>
    </source>
</evidence>
<proteinExistence type="predicted"/>
<dbReference type="STRING" id="1408250.Q760_13890"/>
<evidence type="ECO:0000256" key="3">
    <source>
        <dbReference type="ARBA" id="ARBA00022989"/>
    </source>
</evidence>
<sequence>MSDHPPAGHTAAPLTDAETRQWAGLAHLGGILWIVPGLVIWLVFRARSAFVDQEGKKAVNFQITLLLAWVAVAILGAILDPLWVLTQLAQFALWVVSIIFSIQGYLAVQRGQAYRYPFSLELIK</sequence>
<keyword evidence="3 5" id="KW-1133">Transmembrane helix</keyword>
<dbReference type="AlphaFoldDB" id="A0A0A0B6C0"/>
<evidence type="ECO:0008006" key="8">
    <source>
        <dbReference type="Google" id="ProtNLM"/>
    </source>
</evidence>
<dbReference type="Proteomes" id="UP000029833">
    <property type="component" value="Unassembled WGS sequence"/>
</dbReference>
<dbReference type="EMBL" id="AXNT01000050">
    <property type="protein sequence ID" value="KGM02370.1"/>
    <property type="molecule type" value="Genomic_DNA"/>
</dbReference>
<evidence type="ECO:0000313" key="6">
    <source>
        <dbReference type="EMBL" id="KGM02370.1"/>
    </source>
</evidence>
<keyword evidence="7" id="KW-1185">Reference proteome</keyword>
<name>A0A0A0B6C0_9CELL</name>
<feature type="transmembrane region" description="Helical" evidence="5">
    <location>
        <begin position="91"/>
        <end position="108"/>
    </location>
</feature>
<reference evidence="6 7" key="1">
    <citation type="submission" date="2013-10" db="EMBL/GenBank/DDBJ databases">
        <authorList>
            <person name="Wang G."/>
            <person name="Zhuang W."/>
        </authorList>
    </citation>
    <scope>NUCLEOTIDE SEQUENCE [LARGE SCALE GENOMIC DNA]</scope>
    <source>
        <strain evidence="6 7">DSM 20118</strain>
    </source>
</reference>
<dbReference type="RefSeq" id="WP_034628931.1">
    <property type="nucleotide sequence ID" value="NZ_AXNT01000050.1"/>
</dbReference>
<organism evidence="6 7">
    <name type="scientific">Cellulomonas cellasea DSM 20118</name>
    <dbReference type="NCBI Taxonomy" id="1408250"/>
    <lineage>
        <taxon>Bacteria</taxon>
        <taxon>Bacillati</taxon>
        <taxon>Actinomycetota</taxon>
        <taxon>Actinomycetes</taxon>
        <taxon>Micrococcales</taxon>
        <taxon>Cellulomonadaceae</taxon>
        <taxon>Cellulomonas</taxon>
    </lineage>
</organism>
<comment type="subcellular location">
    <subcellularLocation>
        <location evidence="1">Membrane</location>
        <topology evidence="1">Multi-pass membrane protein</topology>
    </subcellularLocation>
</comment>
<evidence type="ECO:0000313" key="7">
    <source>
        <dbReference type="Proteomes" id="UP000029833"/>
    </source>
</evidence>
<dbReference type="OrthoDB" id="9808930at2"/>
<protein>
    <recommendedName>
        <fullName evidence="8">DUF4870 domain-containing protein</fullName>
    </recommendedName>
</protein>
<evidence type="ECO:0000256" key="2">
    <source>
        <dbReference type="ARBA" id="ARBA00022692"/>
    </source>
</evidence>
<evidence type="ECO:0000256" key="1">
    <source>
        <dbReference type="ARBA" id="ARBA00004141"/>
    </source>
</evidence>
<keyword evidence="4 5" id="KW-0472">Membrane</keyword>
<gene>
    <name evidence="6" type="ORF">Q760_13890</name>
</gene>
<keyword evidence="2 5" id="KW-0812">Transmembrane</keyword>
<dbReference type="InterPro" id="IPR019109">
    <property type="entry name" value="MamF_MmsF"/>
</dbReference>